<evidence type="ECO:0000313" key="2">
    <source>
        <dbReference type="Proteomes" id="UP000002875"/>
    </source>
</evidence>
<dbReference type="SUPFAM" id="SSF74653">
    <property type="entry name" value="TolA/TonB C-terminal domain"/>
    <property type="match status" value="1"/>
</dbReference>
<dbReference type="RefSeq" id="WP_015028989.1">
    <property type="nucleotide sequence ID" value="NC_018748.1"/>
</dbReference>
<dbReference type="Proteomes" id="UP000002875">
    <property type="component" value="Chromosome"/>
</dbReference>
<name>A0ABM5N1L5_EMTOG</name>
<reference evidence="1 2" key="1">
    <citation type="submission" date="2011-07" db="EMBL/GenBank/DDBJ databases">
        <title>The complete genome of chromosome of Emticicia oligotrophica DSM 17448.</title>
        <authorList>
            <consortium name="US DOE Joint Genome Institute (JGI-PGF)"/>
            <person name="Lucas S."/>
            <person name="Han J."/>
            <person name="Lapidus A."/>
            <person name="Bruce D."/>
            <person name="Goodwin L."/>
            <person name="Pitluck S."/>
            <person name="Peters L."/>
            <person name="Kyrpides N."/>
            <person name="Mavromatis K."/>
            <person name="Ivanova N."/>
            <person name="Ovchinnikova G."/>
            <person name="Teshima H."/>
            <person name="Detter J.C."/>
            <person name="Tapia R."/>
            <person name="Han C."/>
            <person name="Land M."/>
            <person name="Hauser L."/>
            <person name="Markowitz V."/>
            <person name="Cheng J.-F."/>
            <person name="Hugenholtz P."/>
            <person name="Woyke T."/>
            <person name="Wu D."/>
            <person name="Tindall B."/>
            <person name="Pomrenke H."/>
            <person name="Brambilla E."/>
            <person name="Klenk H.-P."/>
            <person name="Eisen J.A."/>
        </authorList>
    </citation>
    <scope>NUCLEOTIDE SEQUENCE [LARGE SCALE GENOMIC DNA]</scope>
    <source>
        <strain evidence="1 2">DSM 17448</strain>
    </source>
</reference>
<protein>
    <recommendedName>
        <fullName evidence="3">TonB C-terminal domain-containing protein</fullName>
    </recommendedName>
</protein>
<organism evidence="1 2">
    <name type="scientific">Emticicia oligotrophica (strain DSM 17448 / CIP 109782 / MTCC 6937 / GPTSA100-15)</name>
    <dbReference type="NCBI Taxonomy" id="929562"/>
    <lineage>
        <taxon>Bacteria</taxon>
        <taxon>Pseudomonadati</taxon>
        <taxon>Bacteroidota</taxon>
        <taxon>Cytophagia</taxon>
        <taxon>Cytophagales</taxon>
        <taxon>Leadbetterellaceae</taxon>
        <taxon>Emticicia</taxon>
    </lineage>
</organism>
<accession>A0ABM5N1L5</accession>
<gene>
    <name evidence="1" type="ordered locus">Emtol_2153</name>
</gene>
<dbReference type="EMBL" id="CP002961">
    <property type="protein sequence ID" value="AFK03291.1"/>
    <property type="molecule type" value="Genomic_DNA"/>
</dbReference>
<evidence type="ECO:0008006" key="3">
    <source>
        <dbReference type="Google" id="ProtNLM"/>
    </source>
</evidence>
<sequence>MRKIVTMFLLFSGLFGGTSYGQTIKETIDPLFYLAALKNISYPIGAIRGSVYGRIYASFEVDEKGKVKDVSLIYPLVGKKIANLLGFEAEIIGGLSKTPRLDNTSAGKYILPIAFIYKNIYYGEVNVPTNRISEEYTKKDYQFLKEIQITARSDQYRSLRPFSNIPPMSRQIVEY</sequence>
<proteinExistence type="predicted"/>
<keyword evidence="2" id="KW-1185">Reference proteome</keyword>
<evidence type="ECO:0000313" key="1">
    <source>
        <dbReference type="EMBL" id="AFK03291.1"/>
    </source>
</evidence>
<dbReference type="Gene3D" id="3.30.1150.10">
    <property type="match status" value="1"/>
</dbReference>